<protein>
    <submittedName>
        <fullName evidence="1">Uncharacterized protein</fullName>
    </submittedName>
</protein>
<gene>
    <name evidence="1" type="ORF">ERUC_LOCUS26515</name>
</gene>
<evidence type="ECO:0000313" key="1">
    <source>
        <dbReference type="EMBL" id="CAH8360759.1"/>
    </source>
</evidence>
<organism evidence="1 2">
    <name type="scientific">Eruca vesicaria subsp. sativa</name>
    <name type="common">Garden rocket</name>
    <name type="synonym">Eruca sativa</name>
    <dbReference type="NCBI Taxonomy" id="29727"/>
    <lineage>
        <taxon>Eukaryota</taxon>
        <taxon>Viridiplantae</taxon>
        <taxon>Streptophyta</taxon>
        <taxon>Embryophyta</taxon>
        <taxon>Tracheophyta</taxon>
        <taxon>Spermatophyta</taxon>
        <taxon>Magnoliopsida</taxon>
        <taxon>eudicotyledons</taxon>
        <taxon>Gunneridae</taxon>
        <taxon>Pentapetalae</taxon>
        <taxon>rosids</taxon>
        <taxon>malvids</taxon>
        <taxon>Brassicales</taxon>
        <taxon>Brassicaceae</taxon>
        <taxon>Brassiceae</taxon>
        <taxon>Eruca</taxon>
    </lineage>
</organism>
<dbReference type="EMBL" id="CAKOAT010293488">
    <property type="protein sequence ID" value="CAH8360759.1"/>
    <property type="molecule type" value="Genomic_DNA"/>
</dbReference>
<comment type="caution">
    <text evidence="1">The sequence shown here is derived from an EMBL/GenBank/DDBJ whole genome shotgun (WGS) entry which is preliminary data.</text>
</comment>
<proteinExistence type="predicted"/>
<accession>A0ABC8KU91</accession>
<sequence>MAQAGGQDEDVETAGATIQSHHLCCGFEFNGTRRVKLCGFSSEDDDGANVLRNEDSRGLVMKKKSSWSRMSKLANPTLRKMAALFLQSCFCEYKNERRIEKQIFVTK</sequence>
<reference evidence="1 2" key="1">
    <citation type="submission" date="2022-03" db="EMBL/GenBank/DDBJ databases">
        <authorList>
            <person name="Macdonald S."/>
            <person name="Ahmed S."/>
            <person name="Newling K."/>
        </authorList>
    </citation>
    <scope>NUCLEOTIDE SEQUENCE [LARGE SCALE GENOMIC DNA]</scope>
</reference>
<dbReference type="Proteomes" id="UP001642260">
    <property type="component" value="Unassembled WGS sequence"/>
</dbReference>
<keyword evidence="2" id="KW-1185">Reference proteome</keyword>
<evidence type="ECO:0000313" key="2">
    <source>
        <dbReference type="Proteomes" id="UP001642260"/>
    </source>
</evidence>
<name>A0ABC8KU91_ERUVS</name>
<dbReference type="AlphaFoldDB" id="A0ABC8KU91"/>